<evidence type="ECO:0000256" key="3">
    <source>
        <dbReference type="ARBA" id="ARBA00023049"/>
    </source>
</evidence>
<dbReference type="SUPFAM" id="SSF53187">
    <property type="entry name" value="Zn-dependent exopeptidases"/>
    <property type="match status" value="1"/>
</dbReference>
<dbReference type="Gene3D" id="3.40.630.10">
    <property type="entry name" value="Zn peptidases"/>
    <property type="match status" value="1"/>
</dbReference>
<dbReference type="Pfam" id="PF04389">
    <property type="entry name" value="Peptidase_M28"/>
    <property type="match status" value="1"/>
</dbReference>
<evidence type="ECO:0000256" key="1">
    <source>
        <dbReference type="ARBA" id="ARBA00004613"/>
    </source>
</evidence>
<dbReference type="PANTHER" id="PTHR12147">
    <property type="entry name" value="METALLOPEPTIDASE M28 FAMILY MEMBER"/>
    <property type="match status" value="1"/>
</dbReference>
<protein>
    <submittedName>
        <fullName evidence="6">M20/M25/M40 family metallo-hydrolase</fullName>
    </submittedName>
</protein>
<comment type="caution">
    <text evidence="6">The sequence shown here is derived from an EMBL/GenBank/DDBJ whole genome shotgun (WGS) entry which is preliminary data.</text>
</comment>
<name>A0A7V2AZ49_RHOMR</name>
<feature type="domain" description="Fibronectin type-III" evidence="5">
    <location>
        <begin position="362"/>
        <end position="456"/>
    </location>
</feature>
<feature type="signal peptide" evidence="4">
    <location>
        <begin position="1"/>
        <end position="20"/>
    </location>
</feature>
<organism evidence="6">
    <name type="scientific">Rhodothermus marinus</name>
    <name type="common">Rhodothermus obamensis</name>
    <dbReference type="NCBI Taxonomy" id="29549"/>
    <lineage>
        <taxon>Bacteria</taxon>
        <taxon>Pseudomonadati</taxon>
        <taxon>Rhodothermota</taxon>
        <taxon>Rhodothermia</taxon>
        <taxon>Rhodothermales</taxon>
        <taxon>Rhodothermaceae</taxon>
        <taxon>Rhodothermus</taxon>
    </lineage>
</organism>
<dbReference type="InterPro" id="IPR036116">
    <property type="entry name" value="FN3_sf"/>
</dbReference>
<proteinExistence type="predicted"/>
<dbReference type="PANTHER" id="PTHR12147:SF26">
    <property type="entry name" value="PEPTIDASE M28 DOMAIN-CONTAINING PROTEIN"/>
    <property type="match status" value="1"/>
</dbReference>
<dbReference type="InterPro" id="IPR045175">
    <property type="entry name" value="M28_fam"/>
</dbReference>
<evidence type="ECO:0000256" key="4">
    <source>
        <dbReference type="SAM" id="SignalP"/>
    </source>
</evidence>
<keyword evidence="3" id="KW-0645">Protease</keyword>
<dbReference type="CDD" id="cd00063">
    <property type="entry name" value="FN3"/>
    <property type="match status" value="1"/>
</dbReference>
<reference evidence="6" key="1">
    <citation type="journal article" date="2020" name="mSystems">
        <title>Genome- and Community-Level Interaction Insights into Carbon Utilization and Element Cycling Functions of Hydrothermarchaeota in Hydrothermal Sediment.</title>
        <authorList>
            <person name="Zhou Z."/>
            <person name="Liu Y."/>
            <person name="Xu W."/>
            <person name="Pan J."/>
            <person name="Luo Z.H."/>
            <person name="Li M."/>
        </authorList>
    </citation>
    <scope>NUCLEOTIDE SEQUENCE [LARGE SCALE GENOMIC DNA]</scope>
    <source>
        <strain evidence="6">SpSt-143</strain>
    </source>
</reference>
<sequence>MRSLLGALFGLSMLSLQGLAQPVALHPDPRIQQLLKRVSVDTIEANIRQLVAFGTRHTLSPADNDTFGIGAARRWIKRTLERYAAAGGGRMEVFLDSFWYGPDGRRVDRRVEIANVIARLPGTDPQDDRIFIVSGHYDSRSSHVMDSLSYAPGASDDASGTAAVMEMARVLASERFPATLLFVAMAAEEQGLIGARHLAAQADSLGWNVAGMFTLDIVGNTEGDNGVRDNRTVRVFSEGVPSAETPEAARLRQAIGGENDSPSRQLARYLQEIGMCYVPELQVKMIFRRDRFLRGGDHIPFNERGFAAVRLTEPHEAYTRQHQDVRVENGIAYGDVPDRVDFDYVARVTRLMTAALANLALAPPPPTAAYIDARELSVDTQLLWEPPKAGRERLAGYYVLVRETTAPQWQHKWFVPATETSYTFKGLSKDDYFFGIQSVDHGGHESLVQFPRPRFQ</sequence>
<keyword evidence="2" id="KW-0964">Secreted</keyword>
<evidence type="ECO:0000313" key="6">
    <source>
        <dbReference type="EMBL" id="HER95322.1"/>
    </source>
</evidence>
<dbReference type="PROSITE" id="PS50853">
    <property type="entry name" value="FN3"/>
    <property type="match status" value="1"/>
</dbReference>
<dbReference type="SUPFAM" id="SSF49265">
    <property type="entry name" value="Fibronectin type III"/>
    <property type="match status" value="1"/>
</dbReference>
<evidence type="ECO:0000259" key="5">
    <source>
        <dbReference type="PROSITE" id="PS50853"/>
    </source>
</evidence>
<dbReference type="AlphaFoldDB" id="A0A7V2AZ49"/>
<keyword evidence="3" id="KW-0482">Metalloprotease</keyword>
<dbReference type="InterPro" id="IPR013783">
    <property type="entry name" value="Ig-like_fold"/>
</dbReference>
<gene>
    <name evidence="6" type="ORF">ENO59_02210</name>
</gene>
<accession>A0A7V2AZ49</accession>
<dbReference type="Gene3D" id="2.60.40.10">
    <property type="entry name" value="Immunoglobulins"/>
    <property type="match status" value="1"/>
</dbReference>
<dbReference type="GO" id="GO:0006508">
    <property type="term" value="P:proteolysis"/>
    <property type="evidence" value="ECO:0007669"/>
    <property type="project" value="InterPro"/>
</dbReference>
<feature type="chain" id="PRO_5031571498" evidence="4">
    <location>
        <begin position="21"/>
        <end position="456"/>
    </location>
</feature>
<dbReference type="InterPro" id="IPR003961">
    <property type="entry name" value="FN3_dom"/>
</dbReference>
<keyword evidence="4" id="KW-0732">Signal</keyword>
<dbReference type="GO" id="GO:0005576">
    <property type="term" value="C:extracellular region"/>
    <property type="evidence" value="ECO:0007669"/>
    <property type="project" value="UniProtKB-SubCell"/>
</dbReference>
<dbReference type="InterPro" id="IPR007484">
    <property type="entry name" value="Peptidase_M28"/>
</dbReference>
<dbReference type="GO" id="GO:0008235">
    <property type="term" value="F:metalloexopeptidase activity"/>
    <property type="evidence" value="ECO:0007669"/>
    <property type="project" value="InterPro"/>
</dbReference>
<comment type="subcellular location">
    <subcellularLocation>
        <location evidence="1">Secreted</location>
    </subcellularLocation>
</comment>
<dbReference type="EMBL" id="DSGB01000003">
    <property type="protein sequence ID" value="HER95322.1"/>
    <property type="molecule type" value="Genomic_DNA"/>
</dbReference>
<keyword evidence="6" id="KW-0378">Hydrolase</keyword>
<evidence type="ECO:0000256" key="2">
    <source>
        <dbReference type="ARBA" id="ARBA00022525"/>
    </source>
</evidence>